<feature type="binding site" evidence="3">
    <location>
        <position position="214"/>
    </location>
    <ligand>
        <name>ATP</name>
        <dbReference type="ChEBI" id="CHEBI:30616"/>
    </ligand>
</feature>
<dbReference type="GeneID" id="36346393"/>
<dbReference type="SMART" id="SM00219">
    <property type="entry name" value="TyrKc"/>
    <property type="match status" value="1"/>
</dbReference>
<evidence type="ECO:0000256" key="5">
    <source>
        <dbReference type="SAM" id="MobiDB-lite"/>
    </source>
</evidence>
<evidence type="ECO:0000256" key="4">
    <source>
        <dbReference type="SAM" id="Coils"/>
    </source>
</evidence>
<keyword evidence="7" id="KW-0418">Kinase</keyword>
<organism evidence="7 8">
    <name type="scientific">Echinococcus granulosus</name>
    <name type="common">Hydatid tapeworm</name>
    <dbReference type="NCBI Taxonomy" id="6210"/>
    <lineage>
        <taxon>Eukaryota</taxon>
        <taxon>Metazoa</taxon>
        <taxon>Spiralia</taxon>
        <taxon>Lophotrochozoa</taxon>
        <taxon>Platyhelminthes</taxon>
        <taxon>Cestoda</taxon>
        <taxon>Eucestoda</taxon>
        <taxon>Cyclophyllidea</taxon>
        <taxon>Taeniidae</taxon>
        <taxon>Echinococcus</taxon>
        <taxon>Echinococcus granulosus group</taxon>
    </lineage>
</organism>
<dbReference type="KEGG" id="egl:EGR_10678"/>
<dbReference type="InterPro" id="IPR001245">
    <property type="entry name" value="Ser-Thr/Tyr_kinase_cat_dom"/>
</dbReference>
<keyword evidence="2 3" id="KW-0067">ATP-binding</keyword>
<accession>W6U065</accession>
<reference evidence="7 8" key="1">
    <citation type="journal article" date="2013" name="Nat. Genet.">
        <title>The genome of the hydatid tapeworm Echinococcus granulosus.</title>
        <authorList>
            <person name="Zheng H."/>
            <person name="Zhang W."/>
            <person name="Zhang L."/>
            <person name="Zhang Z."/>
            <person name="Li J."/>
            <person name="Lu G."/>
            <person name="Zhu Y."/>
            <person name="Wang Y."/>
            <person name="Huang Y."/>
            <person name="Liu J."/>
            <person name="Kang H."/>
            <person name="Chen J."/>
            <person name="Wang L."/>
            <person name="Chen A."/>
            <person name="Yu S."/>
            <person name="Gao Z."/>
            <person name="Jin L."/>
            <person name="Gu W."/>
            <person name="Wang Z."/>
            <person name="Zhao L."/>
            <person name="Shi B."/>
            <person name="Wen H."/>
            <person name="Lin R."/>
            <person name="Jones M.K."/>
            <person name="Brejova B."/>
            <person name="Vinar T."/>
            <person name="Zhao G."/>
            <person name="McManus D.P."/>
            <person name="Chen Z."/>
            <person name="Zhou Y."/>
            <person name="Wang S."/>
        </authorList>
    </citation>
    <scope>NUCLEOTIDE SEQUENCE [LARGE SCALE GENOMIC DNA]</scope>
</reference>
<dbReference type="InterPro" id="IPR008266">
    <property type="entry name" value="Tyr_kinase_AS"/>
</dbReference>
<evidence type="ECO:0000259" key="6">
    <source>
        <dbReference type="PROSITE" id="PS50011"/>
    </source>
</evidence>
<dbReference type="OrthoDB" id="28230at2759"/>
<dbReference type="EMBL" id="APAU02000250">
    <property type="protein sequence ID" value="EUB54465.1"/>
    <property type="molecule type" value="Genomic_DNA"/>
</dbReference>
<dbReference type="GO" id="GO:0004713">
    <property type="term" value="F:protein tyrosine kinase activity"/>
    <property type="evidence" value="ECO:0007669"/>
    <property type="project" value="InterPro"/>
</dbReference>
<sequence length="346" mass="39443">MSPRHKSAVQPAKGEVFSQTNMHLGKHRFTTLSYCVDDSSVPKSTPVRPPKRKGNAGNRQEFSKKDLDDILTPAYYGDEEDVVDDQKNSGEDWVLFSTRNEQLLLKGPHGTSYPMCSQYKVEIEGHVFTGNPLSELIRNVQKGMCGTEEAKQRKCVSLIYHKDLRHFAGFKEIAPVVKEESVETIGKGEFGEVTLGLYPERAKGRNPPMEVAVKRIKQKSKNALVGAMEVAVMCSILKASAISRQHLLPLIGWYVDDEYLYVVTRFMPGGTLLNYLQSLNQNTEDKRNKTEERREQENNARYLKFHRFVSEIVNGMRALEAKRIQHRDLAARNILLTKHQRIKVHM</sequence>
<dbReference type="PANTHER" id="PTHR24418">
    <property type="entry name" value="TYROSINE-PROTEIN KINASE"/>
    <property type="match status" value="1"/>
</dbReference>
<dbReference type="SUPFAM" id="SSF56112">
    <property type="entry name" value="Protein kinase-like (PK-like)"/>
    <property type="match status" value="1"/>
</dbReference>
<protein>
    <submittedName>
        <fullName evidence="7">Tyrosine-protein kinase STK</fullName>
    </submittedName>
</protein>
<dbReference type="InterPro" id="IPR000719">
    <property type="entry name" value="Prot_kinase_dom"/>
</dbReference>
<dbReference type="InterPro" id="IPR020635">
    <property type="entry name" value="Tyr_kinase_cat_dom"/>
</dbReference>
<dbReference type="RefSeq" id="XP_024345661.1">
    <property type="nucleotide sequence ID" value="XM_024499927.1"/>
</dbReference>
<dbReference type="PROSITE" id="PS00109">
    <property type="entry name" value="PROTEIN_KINASE_TYR"/>
    <property type="match status" value="1"/>
</dbReference>
<evidence type="ECO:0000256" key="1">
    <source>
        <dbReference type="ARBA" id="ARBA00022741"/>
    </source>
</evidence>
<feature type="domain" description="Protein kinase" evidence="6">
    <location>
        <begin position="179"/>
        <end position="346"/>
    </location>
</feature>
<dbReference type="GO" id="GO:0005524">
    <property type="term" value="F:ATP binding"/>
    <property type="evidence" value="ECO:0007669"/>
    <property type="project" value="UniProtKB-UniRule"/>
</dbReference>
<dbReference type="InterPro" id="IPR050198">
    <property type="entry name" value="Non-receptor_tyrosine_kinases"/>
</dbReference>
<feature type="coiled-coil region" evidence="4">
    <location>
        <begin position="273"/>
        <end position="300"/>
    </location>
</feature>
<dbReference type="Pfam" id="PF07714">
    <property type="entry name" value="PK_Tyr_Ser-Thr"/>
    <property type="match status" value="1"/>
</dbReference>
<dbReference type="CTD" id="36346393"/>
<dbReference type="PROSITE" id="PS50011">
    <property type="entry name" value="PROTEIN_KINASE_DOM"/>
    <property type="match status" value="1"/>
</dbReference>
<evidence type="ECO:0000256" key="3">
    <source>
        <dbReference type="PROSITE-ProRule" id="PRU10141"/>
    </source>
</evidence>
<keyword evidence="4" id="KW-0175">Coiled coil</keyword>
<keyword evidence="1 3" id="KW-0547">Nucleotide-binding</keyword>
<dbReference type="Proteomes" id="UP000019149">
    <property type="component" value="Unassembled WGS sequence"/>
</dbReference>
<feature type="region of interest" description="Disordered" evidence="5">
    <location>
        <begin position="37"/>
        <end position="63"/>
    </location>
</feature>
<name>W6U065_ECHGR</name>
<dbReference type="InterPro" id="IPR017441">
    <property type="entry name" value="Protein_kinase_ATP_BS"/>
</dbReference>
<dbReference type="InterPro" id="IPR011009">
    <property type="entry name" value="Kinase-like_dom_sf"/>
</dbReference>
<evidence type="ECO:0000313" key="7">
    <source>
        <dbReference type="EMBL" id="EUB54465.1"/>
    </source>
</evidence>
<dbReference type="PROSITE" id="PS00107">
    <property type="entry name" value="PROTEIN_KINASE_ATP"/>
    <property type="match status" value="1"/>
</dbReference>
<keyword evidence="8" id="KW-1185">Reference proteome</keyword>
<dbReference type="AlphaFoldDB" id="W6U065"/>
<gene>
    <name evidence="7" type="ORF">EGR_10678</name>
</gene>
<evidence type="ECO:0000313" key="8">
    <source>
        <dbReference type="Proteomes" id="UP000019149"/>
    </source>
</evidence>
<proteinExistence type="predicted"/>
<evidence type="ECO:0000256" key="2">
    <source>
        <dbReference type="ARBA" id="ARBA00022840"/>
    </source>
</evidence>
<dbReference type="Gene3D" id="1.10.510.10">
    <property type="entry name" value="Transferase(Phosphotransferase) domain 1"/>
    <property type="match status" value="1"/>
</dbReference>
<dbReference type="STRING" id="6210.W6U065"/>
<comment type="caution">
    <text evidence="7">The sequence shown here is derived from an EMBL/GenBank/DDBJ whole genome shotgun (WGS) entry which is preliminary data.</text>
</comment>
<keyword evidence="7" id="KW-0808">Transferase</keyword>